<dbReference type="InterPro" id="IPR008438">
    <property type="entry name" value="MYOZ"/>
</dbReference>
<organism evidence="4 5">
    <name type="scientific">Petromyzon marinus</name>
    <name type="common">Sea lamprey</name>
    <dbReference type="NCBI Taxonomy" id="7757"/>
    <lineage>
        <taxon>Eukaryota</taxon>
        <taxon>Metazoa</taxon>
        <taxon>Chordata</taxon>
        <taxon>Craniata</taxon>
        <taxon>Vertebrata</taxon>
        <taxon>Cyclostomata</taxon>
        <taxon>Hyperoartia</taxon>
        <taxon>Petromyzontiformes</taxon>
        <taxon>Petromyzontidae</taxon>
        <taxon>Petromyzon</taxon>
    </lineage>
</organism>
<feature type="region of interest" description="Disordered" evidence="3">
    <location>
        <begin position="1"/>
        <end position="24"/>
    </location>
</feature>
<comment type="similarity">
    <text evidence="1">Belongs to the myozenin family.</text>
</comment>
<dbReference type="RefSeq" id="XP_032834742.1">
    <property type="nucleotide sequence ID" value="XM_032978851.1"/>
</dbReference>
<dbReference type="GO" id="GO:0051373">
    <property type="term" value="F:FATZ binding"/>
    <property type="evidence" value="ECO:0007669"/>
    <property type="project" value="TreeGrafter"/>
</dbReference>
<proteinExistence type="inferred from homology"/>
<protein>
    <submittedName>
        <fullName evidence="5">Myozenin-1-like isoform X1</fullName>
    </submittedName>
</protein>
<dbReference type="GO" id="GO:0015629">
    <property type="term" value="C:actin cytoskeleton"/>
    <property type="evidence" value="ECO:0007669"/>
    <property type="project" value="TreeGrafter"/>
</dbReference>
<name>A0AAJ7XHV6_PETMA</name>
<dbReference type="PANTHER" id="PTHR15941">
    <property type="entry name" value="MYOZENIN"/>
    <property type="match status" value="1"/>
</dbReference>
<keyword evidence="4" id="KW-1185">Reference proteome</keyword>
<keyword evidence="2" id="KW-0597">Phosphoprotein</keyword>
<gene>
    <name evidence="5" type="primary">LOC116956963</name>
</gene>
<dbReference type="GO" id="GO:0030018">
    <property type="term" value="C:Z disc"/>
    <property type="evidence" value="ECO:0007669"/>
    <property type="project" value="InterPro"/>
</dbReference>
<dbReference type="GO" id="GO:0031433">
    <property type="term" value="F:telethonin binding"/>
    <property type="evidence" value="ECO:0007669"/>
    <property type="project" value="TreeGrafter"/>
</dbReference>
<dbReference type="Pfam" id="PF05556">
    <property type="entry name" value="Calsarcin"/>
    <property type="match status" value="1"/>
</dbReference>
<evidence type="ECO:0000256" key="1">
    <source>
        <dbReference type="ARBA" id="ARBA00009126"/>
    </source>
</evidence>
<dbReference type="AlphaFoldDB" id="A0AAJ7XHV6"/>
<evidence type="ECO:0000313" key="4">
    <source>
        <dbReference type="Proteomes" id="UP001318040"/>
    </source>
</evidence>
<evidence type="ECO:0000313" key="5">
    <source>
        <dbReference type="RefSeq" id="XP_032834742.1"/>
    </source>
</evidence>
<feature type="compositionally biased region" description="Gly residues" evidence="3">
    <location>
        <begin position="120"/>
        <end position="175"/>
    </location>
</feature>
<reference evidence="5" key="1">
    <citation type="submission" date="2025-08" db="UniProtKB">
        <authorList>
            <consortium name="RefSeq"/>
        </authorList>
    </citation>
    <scope>IDENTIFICATION</scope>
    <source>
        <tissue evidence="5">Sperm</tissue>
    </source>
</reference>
<dbReference type="Proteomes" id="UP001318040">
    <property type="component" value="Chromosome 68"/>
</dbReference>
<dbReference type="PANTHER" id="PTHR15941:SF9">
    <property type="entry name" value="MYOZENIN-2"/>
    <property type="match status" value="1"/>
</dbReference>
<sequence length="320" mass="32967">MSSVKKMAPPAPPKSNRPTRSRTPAIAIVDENDPFHMKKLSVPRDIMMEELSLLANKGSQLFKIRRKRADKYTYESEGTAGHYSYDHQGNPYIAYGSGGGVGAAGHHVLIYGQNGAGGHGAGGHGAGGHGAGGHGEGGGGAGGQHGGGHGGGQGGGAGGQHGGGAGGGGGGGGVNGPHSGSGPLQEQVNSVCPPVHKAYLSPWDQAIGGEPQLLAGLTQQPLGPPGPREPYADYRSFNRKALPYGGFELASRLSSFVMPKLTFTAPVTPEVTHDGVPQRPNFNRSPQGWASVYPLDEAAQLLLLTAREQRQSREDPDEDL</sequence>
<accession>A0AAJ7XHV6</accession>
<feature type="region of interest" description="Disordered" evidence="3">
    <location>
        <begin position="120"/>
        <end position="189"/>
    </location>
</feature>
<dbReference type="GO" id="GO:0003779">
    <property type="term" value="F:actin binding"/>
    <property type="evidence" value="ECO:0007669"/>
    <property type="project" value="TreeGrafter"/>
</dbReference>
<evidence type="ECO:0000256" key="2">
    <source>
        <dbReference type="ARBA" id="ARBA00022553"/>
    </source>
</evidence>
<dbReference type="KEGG" id="pmrn:116956963"/>
<evidence type="ECO:0000256" key="3">
    <source>
        <dbReference type="SAM" id="MobiDB-lite"/>
    </source>
</evidence>